<dbReference type="PANTHER" id="PTHR32552:SF81">
    <property type="entry name" value="TONB-DEPENDENT OUTER MEMBRANE RECEPTOR"/>
    <property type="match status" value="1"/>
</dbReference>
<proteinExistence type="predicted"/>
<evidence type="ECO:0000256" key="10">
    <source>
        <dbReference type="PROSITE-ProRule" id="PRU00339"/>
    </source>
</evidence>
<dbReference type="Pfam" id="PF07715">
    <property type="entry name" value="Plug"/>
    <property type="match status" value="1"/>
</dbReference>
<keyword evidence="8" id="KW-0472">Membrane</keyword>
<keyword evidence="10" id="KW-0802">TPR repeat</keyword>
<name>A0A812IKQ3_SYMPI</name>
<dbReference type="InterPro" id="IPR019734">
    <property type="entry name" value="TPR_rpt"/>
</dbReference>
<evidence type="ECO:0000256" key="7">
    <source>
        <dbReference type="ARBA" id="ARBA00023077"/>
    </source>
</evidence>
<evidence type="ECO:0000256" key="9">
    <source>
        <dbReference type="ARBA" id="ARBA00023237"/>
    </source>
</evidence>
<dbReference type="Pfam" id="PF13469">
    <property type="entry name" value="Sulfotransfer_3"/>
    <property type="match status" value="1"/>
</dbReference>
<dbReference type="SUPFAM" id="SSF48452">
    <property type="entry name" value="TPR-like"/>
    <property type="match status" value="1"/>
</dbReference>
<dbReference type="InterPro" id="IPR036942">
    <property type="entry name" value="Beta-barrel_TonB_sf"/>
</dbReference>
<dbReference type="SUPFAM" id="SSF52540">
    <property type="entry name" value="P-loop containing nucleoside triphosphate hydrolases"/>
    <property type="match status" value="1"/>
</dbReference>
<evidence type="ECO:0000313" key="14">
    <source>
        <dbReference type="Proteomes" id="UP000649617"/>
    </source>
</evidence>
<dbReference type="InterPro" id="IPR027417">
    <property type="entry name" value="P-loop_NTPase"/>
</dbReference>
<evidence type="ECO:0000256" key="1">
    <source>
        <dbReference type="ARBA" id="ARBA00004571"/>
    </source>
</evidence>
<reference evidence="13" key="1">
    <citation type="submission" date="2021-02" db="EMBL/GenBank/DDBJ databases">
        <authorList>
            <person name="Dougan E. K."/>
            <person name="Rhodes N."/>
            <person name="Thang M."/>
            <person name="Chan C."/>
        </authorList>
    </citation>
    <scope>NUCLEOTIDE SEQUENCE</scope>
</reference>
<evidence type="ECO:0000256" key="3">
    <source>
        <dbReference type="ARBA" id="ARBA00022496"/>
    </source>
</evidence>
<comment type="subcellular location">
    <subcellularLocation>
        <location evidence="1">Cell outer membrane</location>
        <topology evidence="1">Multi-pass membrane protein</topology>
    </subcellularLocation>
</comment>
<keyword evidence="9" id="KW-0998">Cell outer membrane</keyword>
<accession>A0A812IKQ3</accession>
<dbReference type="PROSITE" id="PS50005">
    <property type="entry name" value="TPR"/>
    <property type="match status" value="1"/>
</dbReference>
<dbReference type="InterPro" id="IPR037066">
    <property type="entry name" value="Plug_dom_sf"/>
</dbReference>
<dbReference type="SUPFAM" id="SSF56935">
    <property type="entry name" value="Porins"/>
    <property type="match status" value="1"/>
</dbReference>
<keyword evidence="7" id="KW-0798">TonB box</keyword>
<comment type="caution">
    <text evidence="13">The sequence shown here is derived from an EMBL/GenBank/DDBJ whole genome shotgun (WGS) entry which is preliminary data.</text>
</comment>
<evidence type="ECO:0000256" key="6">
    <source>
        <dbReference type="ARBA" id="ARBA00023065"/>
    </source>
</evidence>
<dbReference type="OrthoDB" id="512956at2759"/>
<evidence type="ECO:0000256" key="5">
    <source>
        <dbReference type="ARBA" id="ARBA00023004"/>
    </source>
</evidence>
<evidence type="ECO:0000256" key="4">
    <source>
        <dbReference type="ARBA" id="ARBA00022692"/>
    </source>
</evidence>
<dbReference type="EMBL" id="CAJNIZ010000001">
    <property type="protein sequence ID" value="CAE7148986.1"/>
    <property type="molecule type" value="Genomic_DNA"/>
</dbReference>
<dbReference type="Gene3D" id="3.40.50.300">
    <property type="entry name" value="P-loop containing nucleotide triphosphate hydrolases"/>
    <property type="match status" value="1"/>
</dbReference>
<keyword evidence="14" id="KW-1185">Reference proteome</keyword>
<evidence type="ECO:0000313" key="13">
    <source>
        <dbReference type="EMBL" id="CAE7148986.1"/>
    </source>
</evidence>
<keyword evidence="4" id="KW-0812">Transmembrane</keyword>
<dbReference type="Gene3D" id="2.170.130.10">
    <property type="entry name" value="TonB-dependent receptor, plug domain"/>
    <property type="match status" value="1"/>
</dbReference>
<dbReference type="GO" id="GO:0006826">
    <property type="term" value="P:iron ion transport"/>
    <property type="evidence" value="ECO:0007669"/>
    <property type="project" value="UniProtKB-KW"/>
</dbReference>
<evidence type="ECO:0000259" key="11">
    <source>
        <dbReference type="Pfam" id="PF00593"/>
    </source>
</evidence>
<evidence type="ECO:0000256" key="2">
    <source>
        <dbReference type="ARBA" id="ARBA00022448"/>
    </source>
</evidence>
<dbReference type="Gene3D" id="1.25.40.10">
    <property type="entry name" value="Tetratricopeptide repeat domain"/>
    <property type="match status" value="3"/>
</dbReference>
<keyword evidence="6" id="KW-0406">Ion transport</keyword>
<feature type="repeat" description="TPR" evidence="10">
    <location>
        <begin position="913"/>
        <end position="946"/>
    </location>
</feature>
<dbReference type="PANTHER" id="PTHR32552">
    <property type="entry name" value="FERRICHROME IRON RECEPTOR-RELATED"/>
    <property type="match status" value="1"/>
</dbReference>
<protein>
    <submittedName>
        <fullName evidence="13">Uncharacterized protein</fullName>
    </submittedName>
</protein>
<keyword evidence="3" id="KW-0410">Iron transport</keyword>
<dbReference type="Pfam" id="PF00593">
    <property type="entry name" value="TonB_dep_Rec_b-barrel"/>
    <property type="match status" value="1"/>
</dbReference>
<keyword evidence="5" id="KW-0408">Iron</keyword>
<dbReference type="Proteomes" id="UP000649617">
    <property type="component" value="Unassembled WGS sequence"/>
</dbReference>
<dbReference type="PROSITE" id="PS52016">
    <property type="entry name" value="TONB_DEPENDENT_REC_3"/>
    <property type="match status" value="1"/>
</dbReference>
<gene>
    <name evidence="13" type="ORF">SPIL2461_LOCUS66</name>
</gene>
<dbReference type="InterPro" id="IPR000531">
    <property type="entry name" value="Beta-barrel_TonB"/>
</dbReference>
<feature type="domain" description="TonB-dependent receptor-like beta-barrel" evidence="11">
    <location>
        <begin position="336"/>
        <end position="808"/>
    </location>
</feature>
<sequence length="1498" mass="166083">MVAGYATGQESRAIEEVVVTATKRAVPMQDIPVAVQALTEQAMDDLGITNFETYLVQLPGVTAGGSGPGQNTIYIRGIASTTPNLTTAGVAGLAPNVAFYLDEQPLSQPGRNLDVYTADMNRIEVLSGPQGTLFGASSQAGNVRLITNKPDPTGSYGSVDLGTSFTKGGDPSKKLEAVLNWAIADNFALRAVGYTDTQGGYIDSVAGTRDVSESARFRTADTVRDNGELVGGRAGFQAGADLSDVTFLEANSSVKDNINETKYQGGRLSALWDINENWTASASVMQQALDSDGVFFADPDLGDMEIQRFSDDKIEDEFTNTNWTIEGRVGALEVLYTGAFTDRDTDQTVDYTDYLFVGQYLPYYICDGSVSYPGAAAPSGVCQAPDLFVNSSTETEVWSHEIRIVTPIEHPVRFTGGLFYSDLELTELNDFTYPGSVAAAPFGPFAPNFAFDTGYRSETGAFPAGVIFRNDVRRTDEQKGAFGEVTWDINESWAITAGARWYDIEVDFDGSANSSFCNSGAAEDANAFGTDISDLYNGDGEFTFRGSCDAAQRITYTRDDIDDPATPAAVVGALRAPDAAETDGVIGKLSLSWTPNDNTLLYATWSEGFRPGLLNRPGGAPGPNGFTVPFALDTDDVVNWEAGWKLDLFDRTVRLNGSFFYIEIENLQTTIFDTSITNLFFSDNAADAEILGVEGDFLWAATDALTVSGAFSILDTEITKVITPTNDVRKGDELAYAPEFQANIRARYNWYLDSGVTMHVMPHLSYSSSAQSDVIVINNSEVDSWLLAGITMGLSKDAWSAELFVDNLFDEEAELSRSFVFDRERVSYARPQTAITRVAENSGQADNHLAQVRQKISSGEFSAALEDLDTILRQSPQDTEALYMRCVTQRYIGDLHGALATIEQLKTLSPSYSRAHQEEGHVRRALQEWDAALNAYTRALQLNPALEASLRAQLAILTEQGRERSAIRVQTQLATLLKLPQPLRVAKELTAQNKLLKAEEVCRAFLQQNPRNVDGMRELADIGTRLGVLEDAEFLLESAVAFEPDYTPARMDYVQILRKRQKFAAALEQAQILLKSDPQNPQFRSLCAIEYMQTGEFDTALNYFDEVLQQVPFDAATLTTKGHALKTCGRSGEAVEAYRAVLQHNPAHGEAYYSLANLKTYRFTEDELKLMHLQAQNSNMGYMDRIYLNFALGKAYEDQQAFETAFEHYARGNQLKKAQSRYDAEHMSEEIDKTIQICSRDLFRQHQGHGSPAPDPIFILGLPRAGSTLLEQVLSSHSQIDGTLELPNILSLSQRLRRRKSANHSGYPEVLADLTADELHAFGEQYIEDTRIHREGAPFFIDKMPNNFRHIGLIKLILPEAKIIDARRSAMGCCFSGFKQLFAEGQEFSYDLQDIGQYYKDYVRLMQHWDEVLPGEVLRVNHEDVVDNLEREVRRMLEFCGLEFESSCLTYYETQRNVRTPSSEQVRQPIFRDSVEQWQHFEPWLDRLKSSLGTELLS</sequence>
<evidence type="ECO:0000259" key="12">
    <source>
        <dbReference type="Pfam" id="PF07715"/>
    </source>
</evidence>
<dbReference type="Gene3D" id="2.40.170.20">
    <property type="entry name" value="TonB-dependent receptor, beta-barrel domain"/>
    <property type="match status" value="1"/>
</dbReference>
<dbReference type="SMART" id="SM00028">
    <property type="entry name" value="TPR"/>
    <property type="match status" value="4"/>
</dbReference>
<dbReference type="InterPro" id="IPR012910">
    <property type="entry name" value="Plug_dom"/>
</dbReference>
<dbReference type="Pfam" id="PF14559">
    <property type="entry name" value="TPR_19"/>
    <property type="match status" value="1"/>
</dbReference>
<organism evidence="13 14">
    <name type="scientific">Symbiodinium pilosum</name>
    <name type="common">Dinoflagellate</name>
    <dbReference type="NCBI Taxonomy" id="2952"/>
    <lineage>
        <taxon>Eukaryota</taxon>
        <taxon>Sar</taxon>
        <taxon>Alveolata</taxon>
        <taxon>Dinophyceae</taxon>
        <taxon>Suessiales</taxon>
        <taxon>Symbiodiniaceae</taxon>
        <taxon>Symbiodinium</taxon>
    </lineage>
</organism>
<keyword evidence="2" id="KW-0813">Transport</keyword>
<dbReference type="InterPro" id="IPR039426">
    <property type="entry name" value="TonB-dep_rcpt-like"/>
</dbReference>
<dbReference type="InterPro" id="IPR011990">
    <property type="entry name" value="TPR-like_helical_dom_sf"/>
</dbReference>
<evidence type="ECO:0000256" key="8">
    <source>
        <dbReference type="ARBA" id="ARBA00023136"/>
    </source>
</evidence>
<feature type="domain" description="TonB-dependent receptor plug" evidence="12">
    <location>
        <begin position="28"/>
        <end position="141"/>
    </location>
</feature>